<dbReference type="AlphaFoldDB" id="A0A838L7A3"/>
<keyword evidence="1" id="KW-0472">Membrane</keyword>
<sequence length="42" mass="4563">MGDFLDKPVACNPILAAMIIVLIALLPQRAGQRPDTISRTRS</sequence>
<comment type="caution">
    <text evidence="2">The sequence shown here is derived from an EMBL/GenBank/DDBJ whole genome shotgun (WGS) entry which is preliminary data.</text>
</comment>
<feature type="transmembrane region" description="Helical" evidence="1">
    <location>
        <begin position="12"/>
        <end position="31"/>
    </location>
</feature>
<reference evidence="2 3" key="1">
    <citation type="submission" date="2020-07" db="EMBL/GenBank/DDBJ databases">
        <authorList>
            <person name="Sun Q."/>
        </authorList>
    </citation>
    <scope>NUCLEOTIDE SEQUENCE [LARGE SCALE GENOMIC DNA]</scope>
    <source>
        <strain evidence="2 3">CGMCC 1.13654</strain>
    </source>
</reference>
<gene>
    <name evidence="2" type="ORF">HZF05_13050</name>
</gene>
<keyword evidence="1" id="KW-0812">Transmembrane</keyword>
<accession>A0A838L7A3</accession>
<keyword evidence="1" id="KW-1133">Transmembrane helix</keyword>
<evidence type="ECO:0000313" key="3">
    <source>
        <dbReference type="Proteomes" id="UP000570166"/>
    </source>
</evidence>
<protein>
    <submittedName>
        <fullName evidence="2">Uncharacterized protein</fullName>
    </submittedName>
</protein>
<keyword evidence="3" id="KW-1185">Reference proteome</keyword>
<evidence type="ECO:0000313" key="2">
    <source>
        <dbReference type="EMBL" id="MBA2935024.1"/>
    </source>
</evidence>
<proteinExistence type="predicted"/>
<organism evidence="2 3">
    <name type="scientific">Sphingomonas chungangi</name>
    <dbReference type="NCBI Taxonomy" id="2683589"/>
    <lineage>
        <taxon>Bacteria</taxon>
        <taxon>Pseudomonadati</taxon>
        <taxon>Pseudomonadota</taxon>
        <taxon>Alphaproteobacteria</taxon>
        <taxon>Sphingomonadales</taxon>
        <taxon>Sphingomonadaceae</taxon>
        <taxon>Sphingomonas</taxon>
    </lineage>
</organism>
<evidence type="ECO:0000256" key="1">
    <source>
        <dbReference type="SAM" id="Phobius"/>
    </source>
</evidence>
<name>A0A838L7A3_9SPHN</name>
<dbReference type="Proteomes" id="UP000570166">
    <property type="component" value="Unassembled WGS sequence"/>
</dbReference>
<dbReference type="EMBL" id="JACEIB010000008">
    <property type="protein sequence ID" value="MBA2935024.1"/>
    <property type="molecule type" value="Genomic_DNA"/>
</dbReference>